<sequence length="110" mass="11899">MKAVSNPSAGEAKAASERYSNSVLARPAAEGPKWRHASASRAESATPRDRAALETFLLRRGDSAQTRKVVCDAAVSSPRDIPPLHAAPWERPFRACSHTLGRHKPTDKLS</sequence>
<keyword evidence="3" id="KW-1185">Reference proteome</keyword>
<evidence type="ECO:0000256" key="1">
    <source>
        <dbReference type="SAM" id="MobiDB-lite"/>
    </source>
</evidence>
<name>A0ABN8I141_9NEOP</name>
<organism evidence="2 3">
    <name type="scientific">Iphiclides podalirius</name>
    <name type="common">scarce swallowtail</name>
    <dbReference type="NCBI Taxonomy" id="110791"/>
    <lineage>
        <taxon>Eukaryota</taxon>
        <taxon>Metazoa</taxon>
        <taxon>Ecdysozoa</taxon>
        <taxon>Arthropoda</taxon>
        <taxon>Hexapoda</taxon>
        <taxon>Insecta</taxon>
        <taxon>Pterygota</taxon>
        <taxon>Neoptera</taxon>
        <taxon>Endopterygota</taxon>
        <taxon>Lepidoptera</taxon>
        <taxon>Glossata</taxon>
        <taxon>Ditrysia</taxon>
        <taxon>Papilionoidea</taxon>
        <taxon>Papilionidae</taxon>
        <taxon>Papilioninae</taxon>
        <taxon>Iphiclides</taxon>
    </lineage>
</organism>
<proteinExistence type="predicted"/>
<gene>
    <name evidence="2" type="ORF">IPOD504_LOCUS4525</name>
</gene>
<feature type="non-terminal residue" evidence="2">
    <location>
        <position position="1"/>
    </location>
</feature>
<dbReference type="Proteomes" id="UP000837857">
    <property type="component" value="Chromosome 15"/>
</dbReference>
<reference evidence="2" key="1">
    <citation type="submission" date="2022-03" db="EMBL/GenBank/DDBJ databases">
        <authorList>
            <person name="Martin H S."/>
        </authorList>
    </citation>
    <scope>NUCLEOTIDE SEQUENCE</scope>
</reference>
<dbReference type="EMBL" id="OW152827">
    <property type="protein sequence ID" value="CAH2043962.1"/>
    <property type="molecule type" value="Genomic_DNA"/>
</dbReference>
<accession>A0ABN8I141</accession>
<evidence type="ECO:0000313" key="2">
    <source>
        <dbReference type="EMBL" id="CAH2043962.1"/>
    </source>
</evidence>
<evidence type="ECO:0000313" key="3">
    <source>
        <dbReference type="Proteomes" id="UP000837857"/>
    </source>
</evidence>
<feature type="region of interest" description="Disordered" evidence="1">
    <location>
        <begin position="1"/>
        <end position="49"/>
    </location>
</feature>
<protein>
    <submittedName>
        <fullName evidence="2">Uncharacterized protein</fullName>
    </submittedName>
</protein>